<feature type="transmembrane region" description="Helical" evidence="11">
    <location>
        <begin position="6"/>
        <end position="22"/>
    </location>
</feature>
<feature type="transmembrane region" description="Helical" evidence="11">
    <location>
        <begin position="54"/>
        <end position="79"/>
    </location>
</feature>
<reference evidence="12" key="1">
    <citation type="submission" date="2014-11" db="EMBL/GenBank/DDBJ databases">
        <authorList>
            <person name="Yuan M.-L."/>
            <person name="Zhang Q.-L."/>
        </authorList>
    </citation>
    <scope>NUCLEOTIDE SEQUENCE</scope>
</reference>
<organism evidence="12">
    <name type="scientific">Eurydema gebleri</name>
    <name type="common">Shield bug</name>
    <dbReference type="NCBI Taxonomy" id="286707"/>
    <lineage>
        <taxon>Eukaryota</taxon>
        <taxon>Metazoa</taxon>
        <taxon>Ecdysozoa</taxon>
        <taxon>Arthropoda</taxon>
        <taxon>Hexapoda</taxon>
        <taxon>Insecta</taxon>
        <taxon>Pterygota</taxon>
        <taxon>Neoptera</taxon>
        <taxon>Paraneoptera</taxon>
        <taxon>Hemiptera</taxon>
        <taxon>Heteroptera</taxon>
        <taxon>Panheteroptera</taxon>
        <taxon>Pentatomomorpha</taxon>
        <taxon>Pentatomoidea</taxon>
        <taxon>Pentatomidae</taxon>
        <taxon>Pentatominae</taxon>
        <taxon>Eurydema</taxon>
    </lineage>
</organism>
<dbReference type="EMBL" id="KP207595">
    <property type="protein sequence ID" value="AKE36784.1"/>
    <property type="molecule type" value="Genomic_DNA"/>
</dbReference>
<keyword evidence="4 11" id="KW-0812">Transmembrane</keyword>
<evidence type="ECO:0000256" key="4">
    <source>
        <dbReference type="ARBA" id="ARBA00022692"/>
    </source>
</evidence>
<comment type="similarity">
    <text evidence="2">Belongs to the complex I subunit 4L family.</text>
</comment>
<gene>
    <name evidence="12" type="primary">nad4L</name>
</gene>
<evidence type="ECO:0000256" key="11">
    <source>
        <dbReference type="SAM" id="Phobius"/>
    </source>
</evidence>
<sequence length="95" mass="10856">MLLEYIILFSFLSGVVVFCSTRKHLLLSLLSLEFLVLCVFLLLFLVMYNYGYELYLLLLFLVFTVCEGALGLSILVSLVRGHGNDYLSSMSMLTW</sequence>
<evidence type="ECO:0000256" key="7">
    <source>
        <dbReference type="ARBA" id="ARBA00023027"/>
    </source>
</evidence>
<evidence type="ECO:0000256" key="5">
    <source>
        <dbReference type="ARBA" id="ARBA00022967"/>
    </source>
</evidence>
<evidence type="ECO:0000256" key="9">
    <source>
        <dbReference type="ARBA" id="ARBA00031586"/>
    </source>
</evidence>
<dbReference type="AlphaFoldDB" id="A0A0H3VM11"/>
<reference evidence="12" key="2">
    <citation type="journal article" date="2015" name="BMC Genomics">
        <title>Comparative mitogenomic analysis of the superfamily Pentatomoidea (Insecta: Hemiptera: Heteroptera) and phylogenetic implications.</title>
        <authorList>
            <person name="Yuan M.L."/>
            <person name="Zhang Q.L."/>
            <person name="Guo Z.L."/>
            <person name="Wang J."/>
            <person name="Shen Y.Y."/>
        </authorList>
    </citation>
    <scope>NUCLEOTIDE SEQUENCE</scope>
</reference>
<evidence type="ECO:0000313" key="12">
    <source>
        <dbReference type="EMBL" id="AKE36784.1"/>
    </source>
</evidence>
<dbReference type="InterPro" id="IPR039428">
    <property type="entry name" value="NUOK/Mnh_C1-like"/>
</dbReference>
<keyword evidence="6 11" id="KW-1133">Transmembrane helix</keyword>
<dbReference type="GO" id="GO:0016020">
    <property type="term" value="C:membrane"/>
    <property type="evidence" value="ECO:0007669"/>
    <property type="project" value="UniProtKB-SubCell"/>
</dbReference>
<accession>A0A0H3VM11</accession>
<keyword evidence="12" id="KW-0496">Mitochondrion</keyword>
<feature type="transmembrane region" description="Helical" evidence="11">
    <location>
        <begin position="29"/>
        <end position="48"/>
    </location>
</feature>
<evidence type="ECO:0000256" key="6">
    <source>
        <dbReference type="ARBA" id="ARBA00022989"/>
    </source>
</evidence>
<evidence type="ECO:0000256" key="3">
    <source>
        <dbReference type="ARBA" id="ARBA00016612"/>
    </source>
</evidence>
<comment type="subcellular location">
    <subcellularLocation>
        <location evidence="1">Membrane</location>
        <topology evidence="1">Multi-pass membrane protein</topology>
    </subcellularLocation>
</comment>
<name>A0A0H3VM11_EURGE</name>
<proteinExistence type="inferred from homology"/>
<keyword evidence="5" id="KW-1278">Translocase</keyword>
<keyword evidence="7" id="KW-0520">NAD</keyword>
<dbReference type="Pfam" id="PF00420">
    <property type="entry name" value="Oxidored_q2"/>
    <property type="match status" value="1"/>
</dbReference>
<geneLocation type="mitochondrion" evidence="12"/>
<evidence type="ECO:0000256" key="2">
    <source>
        <dbReference type="ARBA" id="ARBA00010519"/>
    </source>
</evidence>
<protein>
    <recommendedName>
        <fullName evidence="3">NADH-ubiquinone oxidoreductase chain 4L</fullName>
    </recommendedName>
    <alternativeName>
        <fullName evidence="9">NADH dehydrogenase subunit 4L</fullName>
    </alternativeName>
</protein>
<evidence type="ECO:0000256" key="1">
    <source>
        <dbReference type="ARBA" id="ARBA00004141"/>
    </source>
</evidence>
<evidence type="ECO:0000256" key="8">
    <source>
        <dbReference type="ARBA" id="ARBA00023136"/>
    </source>
</evidence>
<evidence type="ECO:0000256" key="10">
    <source>
        <dbReference type="ARBA" id="ARBA00049551"/>
    </source>
</evidence>
<dbReference type="GO" id="GO:0008137">
    <property type="term" value="F:NADH dehydrogenase (ubiquinone) activity"/>
    <property type="evidence" value="ECO:0007669"/>
    <property type="project" value="UniProtKB-EC"/>
</dbReference>
<keyword evidence="8 11" id="KW-0472">Membrane</keyword>
<dbReference type="Gene3D" id="1.10.287.3510">
    <property type="match status" value="1"/>
</dbReference>
<comment type="catalytic activity">
    <reaction evidence="10">
        <text>a ubiquinone + NADH + 5 H(+)(in) = a ubiquinol + NAD(+) + 4 H(+)(out)</text>
        <dbReference type="Rhea" id="RHEA:29091"/>
        <dbReference type="Rhea" id="RHEA-COMP:9565"/>
        <dbReference type="Rhea" id="RHEA-COMP:9566"/>
        <dbReference type="ChEBI" id="CHEBI:15378"/>
        <dbReference type="ChEBI" id="CHEBI:16389"/>
        <dbReference type="ChEBI" id="CHEBI:17976"/>
        <dbReference type="ChEBI" id="CHEBI:57540"/>
        <dbReference type="ChEBI" id="CHEBI:57945"/>
        <dbReference type="EC" id="7.1.1.2"/>
    </reaction>
</comment>